<dbReference type="GO" id="GO:0005829">
    <property type="term" value="C:cytosol"/>
    <property type="evidence" value="ECO:0007669"/>
    <property type="project" value="TreeGrafter"/>
</dbReference>
<keyword evidence="10" id="KW-0808">Transferase</keyword>
<dbReference type="InterPro" id="IPR019455">
    <property type="entry name" value="Acetolactate_synth_ssu_C"/>
</dbReference>
<dbReference type="NCBIfam" id="NF008864">
    <property type="entry name" value="PRK11895.1"/>
    <property type="match status" value="1"/>
</dbReference>
<evidence type="ECO:0000256" key="1">
    <source>
        <dbReference type="ARBA" id="ARBA00004974"/>
    </source>
</evidence>
<dbReference type="EMBL" id="FTPD01000067">
    <property type="protein sequence ID" value="SIT59559.1"/>
    <property type="molecule type" value="Genomic_DNA"/>
</dbReference>
<dbReference type="Proteomes" id="UP000188388">
    <property type="component" value="Unassembled WGS sequence"/>
</dbReference>
<dbReference type="NCBIfam" id="TIGR00119">
    <property type="entry name" value="acolac_sm"/>
    <property type="match status" value="1"/>
</dbReference>
<dbReference type="Pfam" id="PF22629">
    <property type="entry name" value="ACT_AHAS_ss"/>
    <property type="match status" value="1"/>
</dbReference>
<dbReference type="InterPro" id="IPR027271">
    <property type="entry name" value="Acetolactate_synth/TF_NikR_C"/>
</dbReference>
<keyword evidence="11" id="KW-1185">Reference proteome</keyword>
<sequence>MRKQKNSSKFEIEIHVMNAHLQPTGSAYFIAKETERPEIHTLSVLVDNEPGVLARVIGLFSGRGYNIESLTVSETEHEKHLSRITIVTRGTPHVLEQIKHQLERIVPVHRVVDLTVRSHELGQERPLERELALVKVAGTGEGRVEALRLADAFRASVIDANTEHFIFEITGKGSKIDQFIAIMKPLGLVEICRTGVAAMNRGPQGM</sequence>
<dbReference type="Gene3D" id="3.30.70.260">
    <property type="match status" value="1"/>
</dbReference>
<accession>A0A1R3VI04</accession>
<dbReference type="SUPFAM" id="SSF55021">
    <property type="entry name" value="ACT-like"/>
    <property type="match status" value="2"/>
</dbReference>
<evidence type="ECO:0000313" key="10">
    <source>
        <dbReference type="EMBL" id="SIT59559.1"/>
    </source>
</evidence>
<dbReference type="InterPro" id="IPR004789">
    <property type="entry name" value="Acetalactate_synth_ssu"/>
</dbReference>
<evidence type="ECO:0000256" key="8">
    <source>
        <dbReference type="ARBA" id="ARBA00048670"/>
    </source>
</evidence>
<dbReference type="GO" id="GO:0003984">
    <property type="term" value="F:acetolactate synthase activity"/>
    <property type="evidence" value="ECO:0007669"/>
    <property type="project" value="UniProtKB-EC"/>
</dbReference>
<evidence type="ECO:0000256" key="4">
    <source>
        <dbReference type="ARBA" id="ARBA00011744"/>
    </source>
</evidence>
<evidence type="ECO:0000256" key="3">
    <source>
        <dbReference type="ARBA" id="ARBA00006341"/>
    </source>
</evidence>
<dbReference type="InterPro" id="IPR054480">
    <property type="entry name" value="AHAS_small-like_ACT"/>
</dbReference>
<dbReference type="GO" id="GO:0009099">
    <property type="term" value="P:L-valine biosynthetic process"/>
    <property type="evidence" value="ECO:0007669"/>
    <property type="project" value="UniProtKB-UniPathway"/>
</dbReference>
<dbReference type="UniPathway" id="UPA00047">
    <property type="reaction ID" value="UER00055"/>
</dbReference>
<reference evidence="11" key="1">
    <citation type="submission" date="2017-01" db="EMBL/GenBank/DDBJ databases">
        <authorList>
            <person name="Brunel B."/>
        </authorList>
    </citation>
    <scope>NUCLEOTIDE SEQUENCE [LARGE SCALE GENOMIC DNA]</scope>
</reference>
<evidence type="ECO:0000259" key="9">
    <source>
        <dbReference type="PROSITE" id="PS51671"/>
    </source>
</evidence>
<dbReference type="EC" id="2.2.1.6" evidence="5"/>
<dbReference type="CDD" id="cd04878">
    <property type="entry name" value="ACT_AHAS"/>
    <property type="match status" value="1"/>
</dbReference>
<comment type="catalytic activity">
    <reaction evidence="8">
        <text>2 pyruvate + H(+) = (2S)-2-acetolactate + CO2</text>
        <dbReference type="Rhea" id="RHEA:25249"/>
        <dbReference type="ChEBI" id="CHEBI:15361"/>
        <dbReference type="ChEBI" id="CHEBI:15378"/>
        <dbReference type="ChEBI" id="CHEBI:16526"/>
        <dbReference type="ChEBI" id="CHEBI:58476"/>
        <dbReference type="EC" id="2.2.1.6"/>
    </reaction>
</comment>
<protein>
    <recommendedName>
        <fullName evidence="5">acetolactate synthase</fullName>
        <ecNumber evidence="5">2.2.1.6</ecNumber>
    </recommendedName>
</protein>
<dbReference type="PANTHER" id="PTHR30239:SF0">
    <property type="entry name" value="ACETOLACTATE SYNTHASE SMALL SUBUNIT 1, CHLOROPLASTIC"/>
    <property type="match status" value="1"/>
</dbReference>
<keyword evidence="7" id="KW-0100">Branched-chain amino acid biosynthesis</keyword>
<evidence type="ECO:0000256" key="7">
    <source>
        <dbReference type="ARBA" id="ARBA00023304"/>
    </source>
</evidence>
<dbReference type="InterPro" id="IPR039557">
    <property type="entry name" value="AHAS_ACT"/>
</dbReference>
<dbReference type="PANTHER" id="PTHR30239">
    <property type="entry name" value="ACETOLACTATE SYNTHASE SMALL SUBUNIT"/>
    <property type="match status" value="1"/>
</dbReference>
<keyword evidence="6" id="KW-0028">Amino-acid biosynthesis</keyword>
<dbReference type="Gene3D" id="3.30.70.1150">
    <property type="entry name" value="ACT-like. Chain A, domain 2"/>
    <property type="match status" value="1"/>
</dbReference>
<evidence type="ECO:0000256" key="6">
    <source>
        <dbReference type="ARBA" id="ARBA00022605"/>
    </source>
</evidence>
<dbReference type="PROSITE" id="PS51671">
    <property type="entry name" value="ACT"/>
    <property type="match status" value="1"/>
</dbReference>
<dbReference type="GO" id="GO:0009097">
    <property type="term" value="P:isoleucine biosynthetic process"/>
    <property type="evidence" value="ECO:0007669"/>
    <property type="project" value="UniProtKB-UniPathway"/>
</dbReference>
<proteinExistence type="inferred from homology"/>
<dbReference type="AlphaFoldDB" id="A0A1R3VI04"/>
<dbReference type="STRING" id="1631249.BQ8794_70489"/>
<comment type="similarity">
    <text evidence="3">Belongs to the acetolactate synthase small subunit family.</text>
</comment>
<evidence type="ECO:0000256" key="2">
    <source>
        <dbReference type="ARBA" id="ARBA00005025"/>
    </source>
</evidence>
<name>A0A1R3VI04_9HYPH</name>
<dbReference type="UniPathway" id="UPA00049">
    <property type="reaction ID" value="UER00059"/>
</dbReference>
<comment type="subunit">
    <text evidence="4">Dimer of large and small chains.</text>
</comment>
<dbReference type="InterPro" id="IPR002912">
    <property type="entry name" value="ACT_dom"/>
</dbReference>
<evidence type="ECO:0000256" key="5">
    <source>
        <dbReference type="ARBA" id="ARBA00013145"/>
    </source>
</evidence>
<organism evidence="10 11">
    <name type="scientific">Mesorhizobium prunaredense</name>
    <dbReference type="NCBI Taxonomy" id="1631249"/>
    <lineage>
        <taxon>Bacteria</taxon>
        <taxon>Pseudomonadati</taxon>
        <taxon>Pseudomonadota</taxon>
        <taxon>Alphaproteobacteria</taxon>
        <taxon>Hyphomicrobiales</taxon>
        <taxon>Phyllobacteriaceae</taxon>
        <taxon>Mesorhizobium</taxon>
    </lineage>
</organism>
<comment type="pathway">
    <text evidence="2">Amino-acid biosynthesis; L-valine biosynthesis; L-valine from pyruvate: step 1/4.</text>
</comment>
<dbReference type="InterPro" id="IPR045865">
    <property type="entry name" value="ACT-like_dom_sf"/>
</dbReference>
<feature type="domain" description="ACT" evidence="9">
    <location>
        <begin position="41"/>
        <end position="116"/>
    </location>
</feature>
<dbReference type="GO" id="GO:1990610">
    <property type="term" value="F:acetolactate synthase regulator activity"/>
    <property type="evidence" value="ECO:0007669"/>
    <property type="project" value="InterPro"/>
</dbReference>
<dbReference type="Pfam" id="PF10369">
    <property type="entry name" value="ALS_ss_C"/>
    <property type="match status" value="1"/>
</dbReference>
<comment type="pathway">
    <text evidence="1">Amino-acid biosynthesis; L-isoleucine biosynthesis; L-isoleucine from 2-oxobutanoate: step 1/4.</text>
</comment>
<gene>
    <name evidence="10" type="primary">ilvH</name>
    <name evidence="10" type="ORF">BQ8794_70489</name>
</gene>
<evidence type="ECO:0000313" key="11">
    <source>
        <dbReference type="Proteomes" id="UP000188388"/>
    </source>
</evidence>
<dbReference type="FunFam" id="3.30.70.260:FF:000001">
    <property type="entry name" value="Acetolactate synthase, small subunit"/>
    <property type="match status" value="1"/>
</dbReference>